<keyword evidence="4 10" id="KW-0479">Metal-binding</keyword>
<evidence type="ECO:0000256" key="4">
    <source>
        <dbReference type="ARBA" id="ARBA00022723"/>
    </source>
</evidence>
<evidence type="ECO:0000313" key="12">
    <source>
        <dbReference type="Proteomes" id="UP000244811"/>
    </source>
</evidence>
<dbReference type="PROSITE" id="PS00821">
    <property type="entry name" value="CYTO_HEME_LYASE_1"/>
    <property type="match status" value="1"/>
</dbReference>
<protein>
    <recommendedName>
        <fullName evidence="10">Holocytochrome c-type synthase</fullName>
        <ecNumber evidence="10">4.4.1.17</ecNumber>
    </recommendedName>
</protein>
<proteinExistence type="inferred from homology"/>
<dbReference type="GO" id="GO:0005743">
    <property type="term" value="C:mitochondrial inner membrane"/>
    <property type="evidence" value="ECO:0007669"/>
    <property type="project" value="UniProtKB-SubCell"/>
</dbReference>
<dbReference type="EC" id="4.4.1.17" evidence="10"/>
<dbReference type="Proteomes" id="UP000244811">
    <property type="component" value="Chromosome 2"/>
</dbReference>
<keyword evidence="3 10" id="KW-0349">Heme</keyword>
<evidence type="ECO:0000256" key="7">
    <source>
        <dbReference type="ARBA" id="ARBA00023128"/>
    </source>
</evidence>
<dbReference type="GO" id="GO:0004408">
    <property type="term" value="F:holocytochrome-c synthase activity"/>
    <property type="evidence" value="ECO:0007669"/>
    <property type="project" value="UniProtKB-EC"/>
</dbReference>
<comment type="function">
    <text evidence="10">Lyase that catalyzes the covalent linking of the heme group to the cytochrome C apoprotein to produce the mature functional cytochrome.</text>
</comment>
<keyword evidence="8 10" id="KW-0472">Membrane</keyword>
<dbReference type="AlphaFoldDB" id="A0A976MBX5"/>
<comment type="similarity">
    <text evidence="2 10">Belongs to the cytochrome c-type heme lyase family.</text>
</comment>
<organism evidence="11 12">
    <name type="scientific">Theileria orientalis</name>
    <dbReference type="NCBI Taxonomy" id="68886"/>
    <lineage>
        <taxon>Eukaryota</taxon>
        <taxon>Sar</taxon>
        <taxon>Alveolata</taxon>
        <taxon>Apicomplexa</taxon>
        <taxon>Aconoidasida</taxon>
        <taxon>Piroplasmida</taxon>
        <taxon>Theileriidae</taxon>
        <taxon>Theileria</taxon>
    </lineage>
</organism>
<keyword evidence="6 10" id="KW-0408">Iron</keyword>
<keyword evidence="7 10" id="KW-0496">Mitochondrion</keyword>
<evidence type="ECO:0000256" key="5">
    <source>
        <dbReference type="ARBA" id="ARBA00022792"/>
    </source>
</evidence>
<dbReference type="EMBL" id="CP056071">
    <property type="protein sequence ID" value="UKK01799.2"/>
    <property type="molecule type" value="Genomic_DNA"/>
</dbReference>
<keyword evidence="9 10" id="KW-0456">Lyase</keyword>
<evidence type="ECO:0000256" key="8">
    <source>
        <dbReference type="ARBA" id="ARBA00023136"/>
    </source>
</evidence>
<comment type="subcellular location">
    <subcellularLocation>
        <location evidence="1 10">Mitochondrion inner membrane</location>
    </subcellularLocation>
</comment>
<name>A0A976MBX5_THEOR</name>
<gene>
    <name evidence="11" type="ORF">MACK_001152</name>
</gene>
<dbReference type="Pfam" id="PF01265">
    <property type="entry name" value="Cyto_heme_lyase"/>
    <property type="match status" value="1"/>
</dbReference>
<reference evidence="11" key="1">
    <citation type="submission" date="2022-07" db="EMBL/GenBank/DDBJ databases">
        <title>Evaluation of T. orientalis genome assembly methods using nanopore sequencing and analysis of variation between genomes.</title>
        <authorList>
            <person name="Yam J."/>
            <person name="Micallef M.L."/>
            <person name="Liu M."/>
            <person name="Djordjevic S.P."/>
            <person name="Bogema D.R."/>
            <person name="Jenkins C."/>
        </authorList>
    </citation>
    <scope>NUCLEOTIDE SEQUENCE</scope>
    <source>
        <strain evidence="11">Goon Nure</strain>
    </source>
</reference>
<dbReference type="PROSITE" id="PS00822">
    <property type="entry name" value="CYTO_HEME_LYASE_2"/>
    <property type="match status" value="1"/>
</dbReference>
<evidence type="ECO:0000256" key="3">
    <source>
        <dbReference type="ARBA" id="ARBA00022617"/>
    </source>
</evidence>
<evidence type="ECO:0000256" key="6">
    <source>
        <dbReference type="ARBA" id="ARBA00023004"/>
    </source>
</evidence>
<evidence type="ECO:0000313" key="11">
    <source>
        <dbReference type="EMBL" id="UKK01799.2"/>
    </source>
</evidence>
<evidence type="ECO:0000256" key="9">
    <source>
        <dbReference type="ARBA" id="ARBA00023239"/>
    </source>
</evidence>
<dbReference type="GO" id="GO:0046872">
    <property type="term" value="F:metal ion binding"/>
    <property type="evidence" value="ECO:0007669"/>
    <property type="project" value="UniProtKB-KW"/>
</dbReference>
<dbReference type="PANTHER" id="PTHR12743">
    <property type="entry name" value="CYTOCHROME C1 HEME LYASE"/>
    <property type="match status" value="1"/>
</dbReference>
<accession>A0A976MBX5</accession>
<keyword evidence="5 10" id="KW-0999">Mitochondrion inner membrane</keyword>
<dbReference type="InterPro" id="IPR000511">
    <property type="entry name" value="Holocyt_c/c1_synthase"/>
</dbReference>
<evidence type="ECO:0000256" key="2">
    <source>
        <dbReference type="ARBA" id="ARBA00007255"/>
    </source>
</evidence>
<evidence type="ECO:0000256" key="1">
    <source>
        <dbReference type="ARBA" id="ARBA00004273"/>
    </source>
</evidence>
<comment type="catalytic activity">
    <reaction evidence="10">
        <text>holo-[cytochrome c] = apo-[cytochrome c] + heme b</text>
        <dbReference type="Rhea" id="RHEA:22648"/>
        <dbReference type="Rhea" id="RHEA-COMP:10725"/>
        <dbReference type="Rhea" id="RHEA-COMP:10726"/>
        <dbReference type="ChEBI" id="CHEBI:29950"/>
        <dbReference type="ChEBI" id="CHEBI:60344"/>
        <dbReference type="ChEBI" id="CHEBI:83739"/>
        <dbReference type="EC" id="4.4.1.17"/>
    </reaction>
</comment>
<evidence type="ECO:0000256" key="10">
    <source>
        <dbReference type="RuleBase" id="RU363130"/>
    </source>
</evidence>
<dbReference type="PANTHER" id="PTHR12743:SF8">
    <property type="entry name" value="PROTEIN HRI1"/>
    <property type="match status" value="1"/>
</dbReference>
<sequence>MSLIYNFLDKFKLKNAEKTDDSSHGDVNFCPVVNQDNNMPNLPNETINGVNLDTKREVSSIPRAGHNQNWVYPSVMQFYNALVLKDKVNDDTKYMSEAVKAHNEVNEISWNSILKWEKLHEKQCKNPTLRRFVGRYNKISPKSILRRIFTRYEKPFDRHDWYIDRCGTEVRYILDYYDDPKSSNYSQVYVDVRPALDNWRNLYDRIRYSFLSFLKLI</sequence>